<dbReference type="Proteomes" id="UP001054945">
    <property type="component" value="Unassembled WGS sequence"/>
</dbReference>
<dbReference type="EMBL" id="BPLR01001280">
    <property type="protein sequence ID" value="GIZ01301.1"/>
    <property type="molecule type" value="Genomic_DNA"/>
</dbReference>
<sequence length="93" mass="10494">MSAALRGCLNAPFHSQRGRLRRSGFWFINPCMCLSNTRGIGIAGLIHNAFDDPWCPPCHVIQFSSYDMPGRMTYAFACRACCCPIERNVFVFN</sequence>
<gene>
    <name evidence="1" type="ORF">CEXT_90381</name>
</gene>
<dbReference type="AlphaFoldDB" id="A0AAV4Y4E3"/>
<reference evidence="1 2" key="1">
    <citation type="submission" date="2021-06" db="EMBL/GenBank/DDBJ databases">
        <title>Caerostris extrusa draft genome.</title>
        <authorList>
            <person name="Kono N."/>
            <person name="Arakawa K."/>
        </authorList>
    </citation>
    <scope>NUCLEOTIDE SEQUENCE [LARGE SCALE GENOMIC DNA]</scope>
</reference>
<comment type="caution">
    <text evidence="1">The sequence shown here is derived from an EMBL/GenBank/DDBJ whole genome shotgun (WGS) entry which is preliminary data.</text>
</comment>
<name>A0AAV4Y4E3_CAEEX</name>
<organism evidence="1 2">
    <name type="scientific">Caerostris extrusa</name>
    <name type="common">Bark spider</name>
    <name type="synonym">Caerostris bankana</name>
    <dbReference type="NCBI Taxonomy" id="172846"/>
    <lineage>
        <taxon>Eukaryota</taxon>
        <taxon>Metazoa</taxon>
        <taxon>Ecdysozoa</taxon>
        <taxon>Arthropoda</taxon>
        <taxon>Chelicerata</taxon>
        <taxon>Arachnida</taxon>
        <taxon>Araneae</taxon>
        <taxon>Araneomorphae</taxon>
        <taxon>Entelegynae</taxon>
        <taxon>Araneoidea</taxon>
        <taxon>Araneidae</taxon>
        <taxon>Caerostris</taxon>
    </lineage>
</organism>
<evidence type="ECO:0000313" key="1">
    <source>
        <dbReference type="EMBL" id="GIZ01301.1"/>
    </source>
</evidence>
<keyword evidence="2" id="KW-1185">Reference proteome</keyword>
<evidence type="ECO:0000313" key="2">
    <source>
        <dbReference type="Proteomes" id="UP001054945"/>
    </source>
</evidence>
<proteinExistence type="predicted"/>
<protein>
    <submittedName>
        <fullName evidence="1">Uncharacterized protein</fullName>
    </submittedName>
</protein>
<accession>A0AAV4Y4E3</accession>